<feature type="region of interest" description="Disordered" evidence="1">
    <location>
        <begin position="127"/>
        <end position="163"/>
    </location>
</feature>
<gene>
    <name evidence="2" type="ORF">PMIN01_09426</name>
</gene>
<sequence length="163" mass="17680">MSPQTLQLPAEFDTALLDPQPPTAAENTCIGTRGDGTRCNKELSRAALQRAVDFVTSLRNTDPATIEREDLTMGEQGSVMDCFCLKHDAQVGPMVWAWLAQIEVVGKVRRREKRARNEERVEKWLEGVDAADGEGPAAEGEVEEIGEIGVGEGALSGGEGERK</sequence>
<dbReference type="Proteomes" id="UP000756921">
    <property type="component" value="Unassembled WGS sequence"/>
</dbReference>
<dbReference type="EMBL" id="WJXW01000010">
    <property type="protein sequence ID" value="KAF9732568.1"/>
    <property type="molecule type" value="Genomic_DNA"/>
</dbReference>
<evidence type="ECO:0000313" key="3">
    <source>
        <dbReference type="Proteomes" id="UP000756921"/>
    </source>
</evidence>
<reference evidence="2" key="1">
    <citation type="journal article" date="2020" name="Mol. Plant Microbe Interact.">
        <title>Genome Sequence of the Biocontrol Agent Coniothyrium minitans strain Conio (IMI 134523).</title>
        <authorList>
            <person name="Patel D."/>
            <person name="Shittu T.A."/>
            <person name="Baroncelli R."/>
            <person name="Muthumeenakshi S."/>
            <person name="Osborne T.H."/>
            <person name="Janganan T.K."/>
            <person name="Sreenivasaprasad S."/>
        </authorList>
    </citation>
    <scope>NUCLEOTIDE SEQUENCE</scope>
    <source>
        <strain evidence="2">Conio</strain>
    </source>
</reference>
<accession>A0A9P6GCF2</accession>
<evidence type="ECO:0000256" key="1">
    <source>
        <dbReference type="SAM" id="MobiDB-lite"/>
    </source>
</evidence>
<organism evidence="2 3">
    <name type="scientific">Paraphaeosphaeria minitans</name>
    <dbReference type="NCBI Taxonomy" id="565426"/>
    <lineage>
        <taxon>Eukaryota</taxon>
        <taxon>Fungi</taxon>
        <taxon>Dikarya</taxon>
        <taxon>Ascomycota</taxon>
        <taxon>Pezizomycotina</taxon>
        <taxon>Dothideomycetes</taxon>
        <taxon>Pleosporomycetidae</taxon>
        <taxon>Pleosporales</taxon>
        <taxon>Massarineae</taxon>
        <taxon>Didymosphaeriaceae</taxon>
        <taxon>Paraphaeosphaeria</taxon>
    </lineage>
</organism>
<name>A0A9P6GCF2_9PLEO</name>
<protein>
    <submittedName>
        <fullName evidence="2">Uncharacterized protein</fullName>
    </submittedName>
</protein>
<proteinExistence type="predicted"/>
<feature type="compositionally biased region" description="Gly residues" evidence="1">
    <location>
        <begin position="148"/>
        <end position="163"/>
    </location>
</feature>
<feature type="compositionally biased region" description="Low complexity" evidence="1">
    <location>
        <begin position="127"/>
        <end position="139"/>
    </location>
</feature>
<keyword evidence="3" id="KW-1185">Reference proteome</keyword>
<dbReference type="AlphaFoldDB" id="A0A9P6GCF2"/>
<dbReference type="OrthoDB" id="10484100at2759"/>
<evidence type="ECO:0000313" key="2">
    <source>
        <dbReference type="EMBL" id="KAF9732568.1"/>
    </source>
</evidence>
<comment type="caution">
    <text evidence="2">The sequence shown here is derived from an EMBL/GenBank/DDBJ whole genome shotgun (WGS) entry which is preliminary data.</text>
</comment>